<organism evidence="2 3">
    <name type="scientific">Taxus chinensis</name>
    <name type="common">Chinese yew</name>
    <name type="synonym">Taxus wallichiana var. chinensis</name>
    <dbReference type="NCBI Taxonomy" id="29808"/>
    <lineage>
        <taxon>Eukaryota</taxon>
        <taxon>Viridiplantae</taxon>
        <taxon>Streptophyta</taxon>
        <taxon>Embryophyta</taxon>
        <taxon>Tracheophyta</taxon>
        <taxon>Spermatophyta</taxon>
        <taxon>Pinopsida</taxon>
        <taxon>Pinidae</taxon>
        <taxon>Conifers II</taxon>
        <taxon>Cupressales</taxon>
        <taxon>Taxaceae</taxon>
        <taxon>Taxus</taxon>
    </lineage>
</organism>
<keyword evidence="1" id="KW-0175">Coiled coil</keyword>
<dbReference type="EMBL" id="JAHRHJ020003813">
    <property type="protein sequence ID" value="KAH9291079.1"/>
    <property type="molecule type" value="Genomic_DNA"/>
</dbReference>
<accession>A0AA38C6C9</accession>
<reference evidence="2 3" key="1">
    <citation type="journal article" date="2021" name="Nat. Plants">
        <title>The Taxus genome provides insights into paclitaxel biosynthesis.</title>
        <authorList>
            <person name="Xiong X."/>
            <person name="Gou J."/>
            <person name="Liao Q."/>
            <person name="Li Y."/>
            <person name="Zhou Q."/>
            <person name="Bi G."/>
            <person name="Li C."/>
            <person name="Du R."/>
            <person name="Wang X."/>
            <person name="Sun T."/>
            <person name="Guo L."/>
            <person name="Liang H."/>
            <person name="Lu P."/>
            <person name="Wu Y."/>
            <person name="Zhang Z."/>
            <person name="Ro D.K."/>
            <person name="Shang Y."/>
            <person name="Huang S."/>
            <person name="Yan J."/>
        </authorList>
    </citation>
    <scope>NUCLEOTIDE SEQUENCE [LARGE SCALE GENOMIC DNA]</scope>
    <source>
        <strain evidence="2">Ta-2019</strain>
    </source>
</reference>
<keyword evidence="3" id="KW-1185">Reference proteome</keyword>
<proteinExistence type="predicted"/>
<sequence>RVLKSHKDLELDENLLHISQPMEEPKEEDLMVRVDRMEKEIQELKRVIKNMEKAKGKGILQNDDEEG</sequence>
<evidence type="ECO:0000256" key="1">
    <source>
        <dbReference type="SAM" id="Coils"/>
    </source>
</evidence>
<gene>
    <name evidence="2" type="ORF">KI387_044650</name>
</gene>
<evidence type="ECO:0000313" key="2">
    <source>
        <dbReference type="EMBL" id="KAH9291079.1"/>
    </source>
</evidence>
<comment type="caution">
    <text evidence="2">The sequence shown here is derived from an EMBL/GenBank/DDBJ whole genome shotgun (WGS) entry which is preliminary data.</text>
</comment>
<protein>
    <submittedName>
        <fullName evidence="2">Uncharacterized protein</fullName>
    </submittedName>
</protein>
<feature type="non-terminal residue" evidence="2">
    <location>
        <position position="67"/>
    </location>
</feature>
<dbReference type="Proteomes" id="UP000824469">
    <property type="component" value="Unassembled WGS sequence"/>
</dbReference>
<name>A0AA38C6C9_TAXCH</name>
<feature type="coiled-coil region" evidence="1">
    <location>
        <begin position="27"/>
        <end position="57"/>
    </location>
</feature>
<evidence type="ECO:0000313" key="3">
    <source>
        <dbReference type="Proteomes" id="UP000824469"/>
    </source>
</evidence>
<dbReference type="AlphaFoldDB" id="A0AA38C6C9"/>
<feature type="non-terminal residue" evidence="2">
    <location>
        <position position="1"/>
    </location>
</feature>